<dbReference type="InterPro" id="IPR036950">
    <property type="entry name" value="PBP_transglycosylase"/>
</dbReference>
<keyword evidence="5" id="KW-1185">Reference proteome</keyword>
<keyword evidence="2" id="KW-0808">Transferase</keyword>
<dbReference type="PANTHER" id="PTHR32282">
    <property type="entry name" value="BINDING PROTEIN TRANSPEPTIDASE, PUTATIVE-RELATED"/>
    <property type="match status" value="1"/>
</dbReference>
<dbReference type="Pfam" id="PF00912">
    <property type="entry name" value="Transgly"/>
    <property type="match status" value="1"/>
</dbReference>
<proteinExistence type="predicted"/>
<dbReference type="Proteomes" id="UP000282388">
    <property type="component" value="Unassembled WGS sequence"/>
</dbReference>
<evidence type="ECO:0000313" key="4">
    <source>
        <dbReference type="EMBL" id="RKG29956.1"/>
    </source>
</evidence>
<comment type="caution">
    <text evidence="4">The sequence shown here is derived from an EMBL/GenBank/DDBJ whole genome shotgun (WGS) entry which is preliminary data.</text>
</comment>
<dbReference type="PANTHER" id="PTHR32282:SF33">
    <property type="entry name" value="PEPTIDOGLYCAN GLYCOSYLTRANSFERASE"/>
    <property type="match status" value="1"/>
</dbReference>
<evidence type="ECO:0000313" key="5">
    <source>
        <dbReference type="Proteomes" id="UP000282388"/>
    </source>
</evidence>
<evidence type="ECO:0000256" key="1">
    <source>
        <dbReference type="ARBA" id="ARBA00004752"/>
    </source>
</evidence>
<reference evidence="4 5" key="1">
    <citation type="submission" date="2018-09" db="EMBL/GenBank/DDBJ databases">
        <title>The draft genome of Acinetobacter spp. strains.</title>
        <authorList>
            <person name="Qin J."/>
            <person name="Feng Y."/>
            <person name="Zong Z."/>
        </authorList>
    </citation>
    <scope>NUCLEOTIDE SEQUENCE [LARGE SCALE GENOMIC DNA]</scope>
    <source>
        <strain evidence="4 5">WCHAc060012</strain>
    </source>
</reference>
<organism evidence="4 5">
    <name type="scientific">Acinetobacter tianfuensis</name>
    <dbReference type="NCBI Taxonomy" id="2419603"/>
    <lineage>
        <taxon>Bacteria</taxon>
        <taxon>Pseudomonadati</taxon>
        <taxon>Pseudomonadota</taxon>
        <taxon>Gammaproteobacteria</taxon>
        <taxon>Moraxellales</taxon>
        <taxon>Moraxellaceae</taxon>
        <taxon>Acinetobacter</taxon>
    </lineage>
</organism>
<dbReference type="GO" id="GO:0009252">
    <property type="term" value="P:peptidoglycan biosynthetic process"/>
    <property type="evidence" value="ECO:0007669"/>
    <property type="project" value="TreeGrafter"/>
</dbReference>
<dbReference type="InterPro" id="IPR001264">
    <property type="entry name" value="Glyco_trans_51"/>
</dbReference>
<dbReference type="RefSeq" id="WP_120403268.1">
    <property type="nucleotide sequence ID" value="NZ_RAXV01000030.1"/>
</dbReference>
<accession>A0A3A8E8Q9</accession>
<dbReference type="GO" id="GO:0030288">
    <property type="term" value="C:outer membrane-bounded periplasmic space"/>
    <property type="evidence" value="ECO:0007669"/>
    <property type="project" value="TreeGrafter"/>
</dbReference>
<name>A0A3A8E8Q9_9GAMM</name>
<dbReference type="GO" id="GO:0008955">
    <property type="term" value="F:peptidoglycan glycosyltransferase activity"/>
    <property type="evidence" value="ECO:0007669"/>
    <property type="project" value="TreeGrafter"/>
</dbReference>
<dbReference type="AlphaFoldDB" id="A0A3A8E8Q9"/>
<dbReference type="Gene3D" id="1.10.3810.10">
    <property type="entry name" value="Biosynthetic peptidoglycan transglycosylase-like"/>
    <property type="match status" value="1"/>
</dbReference>
<evidence type="ECO:0000259" key="3">
    <source>
        <dbReference type="Pfam" id="PF00912"/>
    </source>
</evidence>
<protein>
    <recommendedName>
        <fullName evidence="3">Glycosyl transferase family 51 domain-containing protein</fullName>
    </recommendedName>
</protein>
<dbReference type="InterPro" id="IPR050396">
    <property type="entry name" value="Glycosyltr_51/Transpeptidase"/>
</dbReference>
<sequence length="212" mass="25099">MKVMYFFLTIPFYLLMKLFYKLNLDNFQIDFVKCEKNLKSVQQLLDEEIINILFIAEDHRVLRHFGIDHYAMLRAIYYTKFKNQFQGASTIAQQYVRVITQRYERTWKRKLREQLLAILISHKFSNQQIATAYLKIAFLGSDMDGLDHYLKWKKVNHKLSTSEKIEIVARLKYPEPLNNKEIWRSKIKIRVSNISCKLATHNASSLKGGAVT</sequence>
<feature type="domain" description="Glycosyl transferase family 51" evidence="3">
    <location>
        <begin position="45"/>
        <end position="185"/>
    </location>
</feature>
<gene>
    <name evidence="4" type="ORF">D7V32_12950</name>
</gene>
<evidence type="ECO:0000256" key="2">
    <source>
        <dbReference type="ARBA" id="ARBA00022679"/>
    </source>
</evidence>
<dbReference type="SUPFAM" id="SSF53955">
    <property type="entry name" value="Lysozyme-like"/>
    <property type="match status" value="1"/>
</dbReference>
<comment type="pathway">
    <text evidence="1">Cell wall biogenesis; peptidoglycan biosynthesis.</text>
</comment>
<dbReference type="InterPro" id="IPR023346">
    <property type="entry name" value="Lysozyme-like_dom_sf"/>
</dbReference>
<dbReference type="OrthoDB" id="9766909at2"/>
<dbReference type="EMBL" id="RAXV01000030">
    <property type="protein sequence ID" value="RKG29956.1"/>
    <property type="molecule type" value="Genomic_DNA"/>
</dbReference>